<dbReference type="EMBL" id="BRYA01000069">
    <property type="protein sequence ID" value="GMI36878.1"/>
    <property type="molecule type" value="Genomic_DNA"/>
</dbReference>
<feature type="transmembrane region" description="Helical" evidence="1">
    <location>
        <begin position="40"/>
        <end position="63"/>
    </location>
</feature>
<dbReference type="OrthoDB" id="202061at2759"/>
<name>A0A9W7G8W5_9STRA</name>
<protein>
    <submittedName>
        <fullName evidence="2">Uncharacterized protein</fullName>
    </submittedName>
</protein>
<keyword evidence="1" id="KW-0472">Membrane</keyword>
<keyword evidence="1" id="KW-1133">Transmembrane helix</keyword>
<accession>A0A9W7G8W5</accession>
<dbReference type="AlphaFoldDB" id="A0A9W7G8W5"/>
<feature type="transmembrane region" description="Helical" evidence="1">
    <location>
        <begin position="69"/>
        <end position="89"/>
    </location>
</feature>
<organism evidence="2 3">
    <name type="scientific">Triparma columacea</name>
    <dbReference type="NCBI Taxonomy" id="722753"/>
    <lineage>
        <taxon>Eukaryota</taxon>
        <taxon>Sar</taxon>
        <taxon>Stramenopiles</taxon>
        <taxon>Ochrophyta</taxon>
        <taxon>Bolidophyceae</taxon>
        <taxon>Parmales</taxon>
        <taxon>Triparmaceae</taxon>
        <taxon>Triparma</taxon>
    </lineage>
</organism>
<keyword evidence="3" id="KW-1185">Reference proteome</keyword>
<dbReference type="Proteomes" id="UP001165065">
    <property type="component" value="Unassembled WGS sequence"/>
</dbReference>
<proteinExistence type="predicted"/>
<evidence type="ECO:0000256" key="1">
    <source>
        <dbReference type="SAM" id="Phobius"/>
    </source>
</evidence>
<comment type="caution">
    <text evidence="2">The sequence shown here is derived from an EMBL/GenBank/DDBJ whole genome shotgun (WGS) entry which is preliminary data.</text>
</comment>
<sequence length="354" mass="40187">MGSSNSKNDQFDLSSGLVTQRPGTSISEIHSSAYERWSKFGLSLTALVVPLMTVLLTLVPPNIGSEKEFYDQGTGITIAFWMLIVVGMFKTNFFIQKLTHVWGLEFLANELRTANILIQWTGGILKNRWKGSMSDLVSLIFYAGCAIELFLEQKTTAAMALGLQMCFTMRNSLELQLQRPSQQAQMLPNPKDEVIVISEALLAEVVASMNDEDGKLKDFNRENLINEVKKRRYDGWEEEEGGGGEGGAEDGYWVKWTGRLPFGFRRPKPRKFWNEYWCSLVFGKFITLNCLSGWYYGFGIKRKYRKRGLGGLHKDFMEVVISRINFLYMATYFLQNGQFMLQLAIALAKLSAST</sequence>
<evidence type="ECO:0000313" key="3">
    <source>
        <dbReference type="Proteomes" id="UP001165065"/>
    </source>
</evidence>
<gene>
    <name evidence="2" type="ORF">TrCOL_g7009</name>
</gene>
<keyword evidence="1" id="KW-0812">Transmembrane</keyword>
<reference evidence="3" key="1">
    <citation type="journal article" date="2023" name="Commun. Biol.">
        <title>Genome analysis of Parmales, the sister group of diatoms, reveals the evolutionary specialization of diatoms from phago-mixotrophs to photoautotrophs.</title>
        <authorList>
            <person name="Ban H."/>
            <person name="Sato S."/>
            <person name="Yoshikawa S."/>
            <person name="Yamada K."/>
            <person name="Nakamura Y."/>
            <person name="Ichinomiya M."/>
            <person name="Sato N."/>
            <person name="Blanc-Mathieu R."/>
            <person name="Endo H."/>
            <person name="Kuwata A."/>
            <person name="Ogata H."/>
        </authorList>
    </citation>
    <scope>NUCLEOTIDE SEQUENCE [LARGE SCALE GENOMIC DNA]</scope>
</reference>
<evidence type="ECO:0000313" key="2">
    <source>
        <dbReference type="EMBL" id="GMI36878.1"/>
    </source>
</evidence>
<feature type="transmembrane region" description="Helical" evidence="1">
    <location>
        <begin position="276"/>
        <end position="296"/>
    </location>
</feature>